<dbReference type="RefSeq" id="WP_121917746.1">
    <property type="nucleotide sequence ID" value="NZ_REFV01000010.1"/>
</dbReference>
<dbReference type="GO" id="GO:0004721">
    <property type="term" value="F:phosphoprotein phosphatase activity"/>
    <property type="evidence" value="ECO:0007669"/>
    <property type="project" value="TreeGrafter"/>
</dbReference>
<dbReference type="Proteomes" id="UP000281985">
    <property type="component" value="Unassembled WGS sequence"/>
</dbReference>
<dbReference type="AlphaFoldDB" id="A0A3M0G966"/>
<keyword evidence="5 9" id="KW-0418">Kinase</keyword>
<evidence type="ECO:0000256" key="1">
    <source>
        <dbReference type="ARBA" id="ARBA00000085"/>
    </source>
</evidence>
<dbReference type="PROSITE" id="PS50109">
    <property type="entry name" value="HIS_KIN"/>
    <property type="match status" value="1"/>
</dbReference>
<evidence type="ECO:0000256" key="7">
    <source>
        <dbReference type="SAM" id="Phobius"/>
    </source>
</evidence>
<dbReference type="SMART" id="SM00388">
    <property type="entry name" value="HisKA"/>
    <property type="match status" value="1"/>
</dbReference>
<accession>A0A3M0G966</accession>
<evidence type="ECO:0000256" key="2">
    <source>
        <dbReference type="ARBA" id="ARBA00012438"/>
    </source>
</evidence>
<dbReference type="Pfam" id="PF02518">
    <property type="entry name" value="HATPase_c"/>
    <property type="match status" value="1"/>
</dbReference>
<organism evidence="9 10">
    <name type="scientific">Dokdonia sinensis</name>
    <dbReference type="NCBI Taxonomy" id="2479847"/>
    <lineage>
        <taxon>Bacteria</taxon>
        <taxon>Pseudomonadati</taxon>
        <taxon>Bacteroidota</taxon>
        <taxon>Flavobacteriia</taxon>
        <taxon>Flavobacteriales</taxon>
        <taxon>Flavobacteriaceae</taxon>
        <taxon>Dokdonia</taxon>
    </lineage>
</organism>
<dbReference type="Gene3D" id="3.30.565.10">
    <property type="entry name" value="Histidine kinase-like ATPase, C-terminal domain"/>
    <property type="match status" value="1"/>
</dbReference>
<evidence type="ECO:0000313" key="10">
    <source>
        <dbReference type="Proteomes" id="UP000281985"/>
    </source>
</evidence>
<dbReference type="PRINTS" id="PR00344">
    <property type="entry name" value="BCTRLSENSOR"/>
</dbReference>
<dbReference type="SUPFAM" id="SSF47384">
    <property type="entry name" value="Homodimeric domain of signal transducing histidine kinase"/>
    <property type="match status" value="1"/>
</dbReference>
<dbReference type="PANTHER" id="PTHR45453">
    <property type="entry name" value="PHOSPHATE REGULON SENSOR PROTEIN PHOR"/>
    <property type="match status" value="1"/>
</dbReference>
<feature type="domain" description="Histidine kinase" evidence="8">
    <location>
        <begin position="248"/>
        <end position="464"/>
    </location>
</feature>
<dbReference type="EC" id="2.7.13.3" evidence="2"/>
<evidence type="ECO:0000256" key="4">
    <source>
        <dbReference type="ARBA" id="ARBA00022679"/>
    </source>
</evidence>
<dbReference type="CDD" id="cd00082">
    <property type="entry name" value="HisKA"/>
    <property type="match status" value="1"/>
</dbReference>
<dbReference type="PANTHER" id="PTHR45453:SF1">
    <property type="entry name" value="PHOSPHATE REGULON SENSOR PROTEIN PHOR"/>
    <property type="match status" value="1"/>
</dbReference>
<dbReference type="OrthoDB" id="1933776at2"/>
<keyword evidence="10" id="KW-1185">Reference proteome</keyword>
<evidence type="ECO:0000256" key="5">
    <source>
        <dbReference type="ARBA" id="ARBA00022777"/>
    </source>
</evidence>
<keyword evidence="3" id="KW-0597">Phosphoprotein</keyword>
<proteinExistence type="predicted"/>
<dbReference type="Pfam" id="PF00512">
    <property type="entry name" value="HisKA"/>
    <property type="match status" value="1"/>
</dbReference>
<dbReference type="SMART" id="SM00387">
    <property type="entry name" value="HATPase_c"/>
    <property type="match status" value="1"/>
</dbReference>
<keyword evidence="7" id="KW-0472">Membrane</keyword>
<dbReference type="InterPro" id="IPR003594">
    <property type="entry name" value="HATPase_dom"/>
</dbReference>
<reference evidence="9 10" key="1">
    <citation type="submission" date="2018-10" db="EMBL/GenBank/DDBJ databases">
        <title>Dokdonia luteus sp. nov., isolated from sea water.</title>
        <authorList>
            <person name="Zhou L.Y."/>
            <person name="Du Z.J."/>
        </authorList>
    </citation>
    <scope>NUCLEOTIDE SEQUENCE [LARGE SCALE GENOMIC DNA]</scope>
    <source>
        <strain evidence="9 10">SH27</strain>
    </source>
</reference>
<dbReference type="InterPro" id="IPR036890">
    <property type="entry name" value="HATPase_C_sf"/>
</dbReference>
<keyword evidence="4" id="KW-0808">Transferase</keyword>
<feature type="transmembrane region" description="Helical" evidence="7">
    <location>
        <begin position="207"/>
        <end position="227"/>
    </location>
</feature>
<sequence>MKSKFSLLILISALALLALCGIQAYLIGNTYELKKTAFMEEADRAVSELSNERILDSLYDELIEEDLENHLVDYLNNRITKRQAVERFFRKADALNEQFLPRFKELVSDLDLSYELNYSYDLERIVLIDFPETDTIFARREGERKQMFGERMENGEARVINSSRTYDTNQYIKTNGDEITTSSYDFEVRSRQLIQVPGWKTIVLKRMWVLIVGSIILFLFVIGLLYYSIKNLITQKKIAEVKTDFINNVTHELKTPLATLGIATKSLRNEAIKNNPEAFDNTLGIVERQNSRLQKLIDQVLTNSLSAEELQLNKEQVSDNTFFKDLLFDFETATQHSDLKVINAVYEPEVLLRIDRFHLTTALLNILENAVKYGKESVEIKVETAVQNGQYTITISDNGIGISEKDQKAIFDKFYRAGDSNVHNVKGLGLGLYFTHQIITAHDGTIRLQSKEGKGTTFSIKLPI</sequence>
<dbReference type="FunFam" id="3.30.565.10:FF:000006">
    <property type="entry name" value="Sensor histidine kinase WalK"/>
    <property type="match status" value="1"/>
</dbReference>
<name>A0A3M0G966_9FLAO</name>
<evidence type="ECO:0000313" key="9">
    <source>
        <dbReference type="EMBL" id="RMB57639.1"/>
    </source>
</evidence>
<dbReference type="InterPro" id="IPR004358">
    <property type="entry name" value="Sig_transdc_His_kin-like_C"/>
</dbReference>
<dbReference type="GO" id="GO:0016036">
    <property type="term" value="P:cellular response to phosphate starvation"/>
    <property type="evidence" value="ECO:0007669"/>
    <property type="project" value="TreeGrafter"/>
</dbReference>
<keyword evidence="6" id="KW-0902">Two-component regulatory system</keyword>
<comment type="caution">
    <text evidence="9">The sequence shown here is derived from an EMBL/GenBank/DDBJ whole genome shotgun (WGS) entry which is preliminary data.</text>
</comment>
<dbReference type="EMBL" id="REFV01000010">
    <property type="protein sequence ID" value="RMB57639.1"/>
    <property type="molecule type" value="Genomic_DNA"/>
</dbReference>
<keyword evidence="7" id="KW-0812">Transmembrane</keyword>
<dbReference type="InterPro" id="IPR036097">
    <property type="entry name" value="HisK_dim/P_sf"/>
</dbReference>
<evidence type="ECO:0000256" key="3">
    <source>
        <dbReference type="ARBA" id="ARBA00022553"/>
    </source>
</evidence>
<keyword evidence="7" id="KW-1133">Transmembrane helix</keyword>
<protein>
    <recommendedName>
        <fullName evidence="2">histidine kinase</fullName>
        <ecNumber evidence="2">2.7.13.3</ecNumber>
    </recommendedName>
</protein>
<dbReference type="GO" id="GO:0005886">
    <property type="term" value="C:plasma membrane"/>
    <property type="evidence" value="ECO:0007669"/>
    <property type="project" value="TreeGrafter"/>
</dbReference>
<evidence type="ECO:0000259" key="8">
    <source>
        <dbReference type="PROSITE" id="PS50109"/>
    </source>
</evidence>
<dbReference type="Gene3D" id="1.10.287.130">
    <property type="match status" value="1"/>
</dbReference>
<dbReference type="CDD" id="cd00075">
    <property type="entry name" value="HATPase"/>
    <property type="match status" value="1"/>
</dbReference>
<comment type="catalytic activity">
    <reaction evidence="1">
        <text>ATP + protein L-histidine = ADP + protein N-phospho-L-histidine.</text>
        <dbReference type="EC" id="2.7.13.3"/>
    </reaction>
</comment>
<dbReference type="GO" id="GO:0000155">
    <property type="term" value="F:phosphorelay sensor kinase activity"/>
    <property type="evidence" value="ECO:0007669"/>
    <property type="project" value="InterPro"/>
</dbReference>
<dbReference type="InterPro" id="IPR005467">
    <property type="entry name" value="His_kinase_dom"/>
</dbReference>
<dbReference type="InterPro" id="IPR050351">
    <property type="entry name" value="BphY/WalK/GraS-like"/>
</dbReference>
<dbReference type="InterPro" id="IPR003661">
    <property type="entry name" value="HisK_dim/P_dom"/>
</dbReference>
<dbReference type="SUPFAM" id="SSF55874">
    <property type="entry name" value="ATPase domain of HSP90 chaperone/DNA topoisomerase II/histidine kinase"/>
    <property type="match status" value="1"/>
</dbReference>
<evidence type="ECO:0000256" key="6">
    <source>
        <dbReference type="ARBA" id="ARBA00023012"/>
    </source>
</evidence>
<gene>
    <name evidence="9" type="ORF">EAX61_11035</name>
</gene>